<dbReference type="Gene3D" id="1.20.1270.60">
    <property type="entry name" value="Arfaptin homology (AH) domain/BAR domain"/>
    <property type="match status" value="1"/>
</dbReference>
<evidence type="ECO:0000313" key="2">
    <source>
        <dbReference type="EMBL" id="KAK8854182.1"/>
    </source>
</evidence>
<feature type="region of interest" description="Disordered" evidence="1">
    <location>
        <begin position="229"/>
        <end position="255"/>
    </location>
</feature>
<feature type="region of interest" description="Disordered" evidence="1">
    <location>
        <begin position="267"/>
        <end position="390"/>
    </location>
</feature>
<feature type="compositionally biased region" description="Polar residues" evidence="1">
    <location>
        <begin position="232"/>
        <end position="250"/>
    </location>
</feature>
<feature type="compositionally biased region" description="Basic and acidic residues" evidence="1">
    <location>
        <begin position="353"/>
        <end position="364"/>
    </location>
</feature>
<dbReference type="InterPro" id="IPR027267">
    <property type="entry name" value="AH/BAR_dom_sf"/>
</dbReference>
<accession>A0ABR2HX12</accession>
<feature type="compositionally biased region" description="Basic residues" evidence="1">
    <location>
        <begin position="365"/>
        <end position="390"/>
    </location>
</feature>
<comment type="caution">
    <text evidence="2">The sequence shown here is derived from an EMBL/GenBank/DDBJ whole genome shotgun (WGS) entry which is preliminary data.</text>
</comment>
<evidence type="ECO:0000256" key="1">
    <source>
        <dbReference type="SAM" id="MobiDB-lite"/>
    </source>
</evidence>
<keyword evidence="3" id="KW-1185">Reference proteome</keyword>
<proteinExistence type="predicted"/>
<gene>
    <name evidence="2" type="ORF">M9Y10_016740</name>
</gene>
<evidence type="ECO:0008006" key="4">
    <source>
        <dbReference type="Google" id="ProtNLM"/>
    </source>
</evidence>
<sequence>MTIVPDSRKTYDPEYKKAKESLKRYTFNTKKIISSVRNLGDRALAISKCYSKLCTKVTAWYPDSPPAVRQSLNSINKSAKNFNKMTVDDFIKMVIPNFEKIMKDYKKKTNVLLTLEKNRRTAVKAYDKNKEKLRAAQCSREPDEAKIDHLQRQVNATEETYNTLNDHYITAVNDFTEVRKTEFIYSLEKCFNDLMTYINKTTQFSVIKFPNDLNSALIVDAKTVTNHDDMSQHMSSQPILPPAASNSGMPNQMPVYVPTSNNYRYTVPNSSIQPPAPGYYGDPNQTQVNGLNLVPLPPSPLPYNYSPGNQQNGSVYDVEPQVYNRSLPDNNDDDSGKSDDDDNNNDNNNNKDNNNKNDNDENGKKNKKAKKHWKSRKSKVKKSKASKPYY</sequence>
<organism evidence="2 3">
    <name type="scientific">Tritrichomonas musculus</name>
    <dbReference type="NCBI Taxonomy" id="1915356"/>
    <lineage>
        <taxon>Eukaryota</taxon>
        <taxon>Metamonada</taxon>
        <taxon>Parabasalia</taxon>
        <taxon>Tritrichomonadida</taxon>
        <taxon>Tritrichomonadidae</taxon>
        <taxon>Tritrichomonas</taxon>
    </lineage>
</organism>
<dbReference type="CDD" id="cd07307">
    <property type="entry name" value="BAR"/>
    <property type="match status" value="1"/>
</dbReference>
<evidence type="ECO:0000313" key="3">
    <source>
        <dbReference type="Proteomes" id="UP001470230"/>
    </source>
</evidence>
<name>A0ABR2HX12_9EUKA</name>
<dbReference type="Proteomes" id="UP001470230">
    <property type="component" value="Unassembled WGS sequence"/>
</dbReference>
<reference evidence="2 3" key="1">
    <citation type="submission" date="2024-04" db="EMBL/GenBank/DDBJ databases">
        <title>Tritrichomonas musculus Genome.</title>
        <authorList>
            <person name="Alves-Ferreira E."/>
            <person name="Grigg M."/>
            <person name="Lorenzi H."/>
            <person name="Galac M."/>
        </authorList>
    </citation>
    <scope>NUCLEOTIDE SEQUENCE [LARGE SCALE GENOMIC DNA]</scope>
    <source>
        <strain evidence="2 3">EAF2021</strain>
    </source>
</reference>
<protein>
    <recommendedName>
        <fullName evidence="4">BAR domain-containing protein</fullName>
    </recommendedName>
</protein>
<dbReference type="EMBL" id="JAPFFF010000021">
    <property type="protein sequence ID" value="KAK8854182.1"/>
    <property type="molecule type" value="Genomic_DNA"/>
</dbReference>
<dbReference type="SUPFAM" id="SSF103657">
    <property type="entry name" value="BAR/IMD domain-like"/>
    <property type="match status" value="1"/>
</dbReference>